<gene>
    <name evidence="1" type="ORF">FB470_005360</name>
</gene>
<evidence type="ECO:0000313" key="2">
    <source>
        <dbReference type="Proteomes" id="UP001229651"/>
    </source>
</evidence>
<dbReference type="Proteomes" id="UP001229651">
    <property type="component" value="Unassembled WGS sequence"/>
</dbReference>
<accession>A0ABU0F2G9</accession>
<organism evidence="1 2">
    <name type="scientific">Amycolatopsis thermophila</name>
    <dbReference type="NCBI Taxonomy" id="206084"/>
    <lineage>
        <taxon>Bacteria</taxon>
        <taxon>Bacillati</taxon>
        <taxon>Actinomycetota</taxon>
        <taxon>Actinomycetes</taxon>
        <taxon>Pseudonocardiales</taxon>
        <taxon>Pseudonocardiaceae</taxon>
        <taxon>Amycolatopsis</taxon>
    </lineage>
</organism>
<proteinExistence type="predicted"/>
<evidence type="ECO:0000313" key="1">
    <source>
        <dbReference type="EMBL" id="MDQ0381366.1"/>
    </source>
</evidence>
<name>A0ABU0F2G9_9PSEU</name>
<keyword evidence="2" id="KW-1185">Reference proteome</keyword>
<sequence length="127" mass="13378">MTAVLRVADLDTAGRWIDVPAEPGLERRYRAVTGYSGAPPPAGLASVVARLAYTGGRVMPPGGVLREIAQITRADLPCAGAWQARVASTVDEGRSGRRRVTVTTEVRRGGVDVAAVRFVLDWPAGAP</sequence>
<comment type="caution">
    <text evidence="1">The sequence shown here is derived from an EMBL/GenBank/DDBJ whole genome shotgun (WGS) entry which is preliminary data.</text>
</comment>
<protein>
    <submittedName>
        <fullName evidence="1">Uncharacterized protein</fullName>
    </submittedName>
</protein>
<dbReference type="RefSeq" id="WP_306995986.1">
    <property type="nucleotide sequence ID" value="NZ_JAUSUT010000001.1"/>
</dbReference>
<reference evidence="1 2" key="1">
    <citation type="submission" date="2023-07" db="EMBL/GenBank/DDBJ databases">
        <title>Sequencing the genomes of 1000 actinobacteria strains.</title>
        <authorList>
            <person name="Klenk H.-P."/>
        </authorList>
    </citation>
    <scope>NUCLEOTIDE SEQUENCE [LARGE SCALE GENOMIC DNA]</scope>
    <source>
        <strain evidence="1 2">DSM 45805</strain>
    </source>
</reference>
<dbReference type="EMBL" id="JAUSUT010000001">
    <property type="protein sequence ID" value="MDQ0381366.1"/>
    <property type="molecule type" value="Genomic_DNA"/>
</dbReference>